<protein>
    <submittedName>
        <fullName evidence="8">Polysulfide reductase</fullName>
    </submittedName>
</protein>
<evidence type="ECO:0000256" key="4">
    <source>
        <dbReference type="ARBA" id="ARBA00022692"/>
    </source>
</evidence>
<gene>
    <name evidence="8" type="ORF">Pfl04_01030</name>
</gene>
<name>A0A8J3LI33_9ACTN</name>
<feature type="compositionally biased region" description="Basic and acidic residues" evidence="7">
    <location>
        <begin position="13"/>
        <end position="45"/>
    </location>
</feature>
<dbReference type="Pfam" id="PF03916">
    <property type="entry name" value="NrfD"/>
    <property type="match status" value="1"/>
</dbReference>
<dbReference type="Gene3D" id="1.20.1630.10">
    <property type="entry name" value="Formate dehydrogenase/DMSO reductase domain"/>
    <property type="match status" value="1"/>
</dbReference>
<feature type="region of interest" description="Disordered" evidence="7">
    <location>
        <begin position="1"/>
        <end position="49"/>
    </location>
</feature>
<evidence type="ECO:0000256" key="5">
    <source>
        <dbReference type="ARBA" id="ARBA00022989"/>
    </source>
</evidence>
<dbReference type="AlphaFoldDB" id="A0A8J3LI33"/>
<keyword evidence="9" id="KW-1185">Reference proteome</keyword>
<evidence type="ECO:0000313" key="9">
    <source>
        <dbReference type="Proteomes" id="UP000653674"/>
    </source>
</evidence>
<comment type="caution">
    <text evidence="8">The sequence shown here is derived from an EMBL/GenBank/DDBJ whole genome shotgun (WGS) entry which is preliminary data.</text>
</comment>
<proteinExistence type="inferred from homology"/>
<dbReference type="Proteomes" id="UP000653674">
    <property type="component" value="Unassembled WGS sequence"/>
</dbReference>
<dbReference type="InterPro" id="IPR005614">
    <property type="entry name" value="NrfD-like"/>
</dbReference>
<comment type="similarity">
    <text evidence="2">Belongs to the NrfD family.</text>
</comment>
<sequence>MTAGEMGSMGREAASREPSGRPPVGERFRAFQESRRRGEGKREGGEQPMVPRAEFRSYYGRPILKPPVWHHDIAAYLFTGGLAAASSMIAAGADLTGRPVLRRTGRVTSLAALGASTYFLIHDLGKPERFHHMLRVAKPTSPMSIGTWILAAFGPAAGVAAIAEAAPLLPERGPLGLVRRILPPVGRGANLVAFVMGPPLATYTAVLLAQTAVPSWHEAYPYLPFVFAGSATAAASGVGLIAAPPEETGPVRRLAVAGAALELTAMHKVEHELGVVSEPYREGRAGQQLRLARRFTVAGAFGALLSGRSRILSALSGAALVAGSVLTRFGVFDAGKESARDPKYVVVPQRQRLEERGLERVEKVTTPEAD</sequence>
<evidence type="ECO:0000256" key="1">
    <source>
        <dbReference type="ARBA" id="ARBA00004651"/>
    </source>
</evidence>
<organism evidence="8 9">
    <name type="scientific">Planosporangium flavigriseum</name>
    <dbReference type="NCBI Taxonomy" id="373681"/>
    <lineage>
        <taxon>Bacteria</taxon>
        <taxon>Bacillati</taxon>
        <taxon>Actinomycetota</taxon>
        <taxon>Actinomycetes</taxon>
        <taxon>Micromonosporales</taxon>
        <taxon>Micromonosporaceae</taxon>
        <taxon>Planosporangium</taxon>
    </lineage>
</organism>
<dbReference type="InterPro" id="IPR052049">
    <property type="entry name" value="Electron_transfer_protein"/>
</dbReference>
<evidence type="ECO:0000256" key="2">
    <source>
        <dbReference type="ARBA" id="ARBA00008929"/>
    </source>
</evidence>
<dbReference type="GO" id="GO:0005886">
    <property type="term" value="C:plasma membrane"/>
    <property type="evidence" value="ECO:0007669"/>
    <property type="project" value="UniProtKB-SubCell"/>
</dbReference>
<keyword evidence="5" id="KW-1133">Transmembrane helix</keyword>
<evidence type="ECO:0000313" key="8">
    <source>
        <dbReference type="EMBL" id="GIG71699.1"/>
    </source>
</evidence>
<accession>A0A8J3LI33</accession>
<evidence type="ECO:0000256" key="3">
    <source>
        <dbReference type="ARBA" id="ARBA00022475"/>
    </source>
</evidence>
<evidence type="ECO:0000256" key="7">
    <source>
        <dbReference type="SAM" id="MobiDB-lite"/>
    </source>
</evidence>
<dbReference type="PANTHER" id="PTHR34856:SF2">
    <property type="entry name" value="PROTEIN NRFD"/>
    <property type="match status" value="1"/>
</dbReference>
<keyword evidence="3" id="KW-1003">Cell membrane</keyword>
<keyword evidence="6" id="KW-0472">Membrane</keyword>
<comment type="subcellular location">
    <subcellularLocation>
        <location evidence="1">Cell membrane</location>
        <topology evidence="1">Multi-pass membrane protein</topology>
    </subcellularLocation>
</comment>
<reference evidence="8" key="1">
    <citation type="submission" date="2021-01" db="EMBL/GenBank/DDBJ databases">
        <title>Whole genome shotgun sequence of Planosporangium flavigriseum NBRC 105377.</title>
        <authorList>
            <person name="Komaki H."/>
            <person name="Tamura T."/>
        </authorList>
    </citation>
    <scope>NUCLEOTIDE SEQUENCE</scope>
    <source>
        <strain evidence="8">NBRC 105377</strain>
    </source>
</reference>
<evidence type="ECO:0000256" key="6">
    <source>
        <dbReference type="ARBA" id="ARBA00023136"/>
    </source>
</evidence>
<dbReference type="EMBL" id="BONU01000001">
    <property type="protein sequence ID" value="GIG71699.1"/>
    <property type="molecule type" value="Genomic_DNA"/>
</dbReference>
<keyword evidence="4" id="KW-0812">Transmembrane</keyword>
<dbReference type="PANTHER" id="PTHR34856">
    <property type="entry name" value="PROTEIN NRFD"/>
    <property type="match status" value="1"/>
</dbReference>